<accession>A0A852ZP25</accession>
<dbReference type="EMBL" id="JACBZH010000001">
    <property type="protein sequence ID" value="NYH90820.1"/>
    <property type="molecule type" value="Genomic_DNA"/>
</dbReference>
<dbReference type="Proteomes" id="UP000579605">
    <property type="component" value="Unassembled WGS sequence"/>
</dbReference>
<protein>
    <recommendedName>
        <fullName evidence="3">PAAR motif-containing protein</fullName>
    </recommendedName>
</protein>
<comment type="caution">
    <text evidence="1">The sequence shown here is derived from an EMBL/GenBank/DDBJ whole genome shotgun (WGS) entry which is preliminary data.</text>
</comment>
<dbReference type="RefSeq" id="WP_179788459.1">
    <property type="nucleotide sequence ID" value="NZ_BAAARR010000016.1"/>
</dbReference>
<evidence type="ECO:0000313" key="2">
    <source>
        <dbReference type="Proteomes" id="UP000579605"/>
    </source>
</evidence>
<sequence>MGFLVQQGATVICGHGGQATPTAPNPRVLLGGTSSVTLSAPWTVAGCPLPPNAGGPCTTATWTTGTVRVLSGGQPLVVQGGSATCVPTGVPLTVVVAQLRVQAS</sequence>
<dbReference type="AlphaFoldDB" id="A0A852ZP25"/>
<evidence type="ECO:0008006" key="3">
    <source>
        <dbReference type="Google" id="ProtNLM"/>
    </source>
</evidence>
<proteinExistence type="predicted"/>
<gene>
    <name evidence="1" type="ORF">F4554_003458</name>
</gene>
<keyword evidence="2" id="KW-1185">Reference proteome</keyword>
<reference evidence="1 2" key="1">
    <citation type="submission" date="2020-07" db="EMBL/GenBank/DDBJ databases">
        <title>Sequencing the genomes of 1000 actinobacteria strains.</title>
        <authorList>
            <person name="Klenk H.-P."/>
        </authorList>
    </citation>
    <scope>NUCLEOTIDE SEQUENCE [LARGE SCALE GENOMIC DNA]</scope>
    <source>
        <strain evidence="1 2">DSM 18448</strain>
    </source>
</reference>
<organism evidence="1 2">
    <name type="scientific">Actinopolymorpha rutila</name>
    <dbReference type="NCBI Taxonomy" id="446787"/>
    <lineage>
        <taxon>Bacteria</taxon>
        <taxon>Bacillati</taxon>
        <taxon>Actinomycetota</taxon>
        <taxon>Actinomycetes</taxon>
        <taxon>Propionibacteriales</taxon>
        <taxon>Actinopolymorphaceae</taxon>
        <taxon>Actinopolymorpha</taxon>
    </lineage>
</organism>
<name>A0A852ZP25_9ACTN</name>
<evidence type="ECO:0000313" key="1">
    <source>
        <dbReference type="EMBL" id="NYH90820.1"/>
    </source>
</evidence>